<protein>
    <submittedName>
        <fullName evidence="1">AlNc14C155G7613 protein</fullName>
    </submittedName>
</protein>
<name>F0WMA7_9STRA</name>
<accession>F0WMA7</accession>
<evidence type="ECO:0000313" key="1">
    <source>
        <dbReference type="EMBL" id="CCA22438.1"/>
    </source>
</evidence>
<dbReference type="EMBL" id="FR824200">
    <property type="protein sequence ID" value="CCA22438.1"/>
    <property type="molecule type" value="Genomic_DNA"/>
</dbReference>
<dbReference type="HOGENOM" id="CLU_2325075_0_0_1"/>
<organism evidence="1">
    <name type="scientific">Albugo laibachii Nc14</name>
    <dbReference type="NCBI Taxonomy" id="890382"/>
    <lineage>
        <taxon>Eukaryota</taxon>
        <taxon>Sar</taxon>
        <taxon>Stramenopiles</taxon>
        <taxon>Oomycota</taxon>
        <taxon>Peronosporomycetes</taxon>
        <taxon>Albuginales</taxon>
        <taxon>Albuginaceae</taxon>
        <taxon>Albugo</taxon>
    </lineage>
</organism>
<reference evidence="1" key="1">
    <citation type="journal article" date="2011" name="PLoS Biol.">
        <title>Gene gain and loss during evolution of obligate parasitism in the white rust pathogen of Arabidopsis thaliana.</title>
        <authorList>
            <person name="Kemen E."/>
            <person name="Gardiner A."/>
            <person name="Schultz-Larsen T."/>
            <person name="Kemen A.C."/>
            <person name="Balmuth A.L."/>
            <person name="Robert-Seilaniantz A."/>
            <person name="Bailey K."/>
            <person name="Holub E."/>
            <person name="Studholme D.J."/>
            <person name="Maclean D."/>
            <person name="Jones J.D."/>
        </authorList>
    </citation>
    <scope>NUCLEOTIDE SEQUENCE</scope>
</reference>
<proteinExistence type="predicted"/>
<gene>
    <name evidence="1" type="primary">AlNc14C155G7613</name>
    <name evidence="1" type="ORF">ALNC14_085810</name>
</gene>
<reference evidence="1" key="2">
    <citation type="submission" date="2011-02" db="EMBL/GenBank/DDBJ databases">
        <authorList>
            <person name="MacLean D."/>
        </authorList>
    </citation>
    <scope>NUCLEOTIDE SEQUENCE</scope>
</reference>
<dbReference type="AlphaFoldDB" id="F0WMA7"/>
<sequence length="111" mass="12561">MTFCLFAKTTKLMSCNTKPSFRETTRKVCFASMKCKMEDIKLNSDDLSTLENALAPYKVFQCDALQKQLNIVSAVVKYFVVTVSAVRKEKIAFVLKLVEACYAIPITYEVP</sequence>